<dbReference type="Gene3D" id="3.40.50.2300">
    <property type="match status" value="2"/>
</dbReference>
<evidence type="ECO:0000313" key="4">
    <source>
        <dbReference type="Proteomes" id="UP000326500"/>
    </source>
</evidence>
<sequence>MKRSLPALILILLAAIVFACGCTGTQTTPAGNGEAVQEIIVGALLPLSGGFAEGGEASKVALEVAAGDINDYFTAIGSDYRVGVIIEDTQTDPAVALEKLQALDKQGARIVIGPGSSAELEAARTYADEHGIILISTMSTAPSLAIAGDNVYRFVPPDTYQAGAMAYYLKADGIAAVVPIWRGDIWGDELEKLAAASFARGNGTVLDGVRYAPGEKDYAGMVTDLDVQVGRAIAAHGKEKVGVYLISLDEAAAIMEAAAKAKNLTEVRWYGCDGNVLLDTLVTGDAGRFAAETKFTGPEFGQYERAPANASTVQKIRDALGRQPNGYSLASYDALWTVVMTRTQTDTTDVSKLKIALEGTAKESGGPLFGSVELNGAGDRLTAHYLFWSVSARHETYTWTPVAQYDIWAADLPPQFERIDA</sequence>
<dbReference type="PROSITE" id="PS51257">
    <property type="entry name" value="PROKAR_LIPOPROTEIN"/>
    <property type="match status" value="1"/>
</dbReference>
<dbReference type="PANTHER" id="PTHR30483:SF40">
    <property type="entry name" value="HISTIDINE KINASE"/>
    <property type="match status" value="1"/>
</dbReference>
<dbReference type="InterPro" id="IPR028081">
    <property type="entry name" value="Leu-bd"/>
</dbReference>
<evidence type="ECO:0000259" key="2">
    <source>
        <dbReference type="Pfam" id="PF13458"/>
    </source>
</evidence>
<proteinExistence type="predicted"/>
<keyword evidence="4" id="KW-1185">Reference proteome</keyword>
<feature type="domain" description="Leucine-binding protein" evidence="2">
    <location>
        <begin position="39"/>
        <end position="381"/>
    </location>
</feature>
<dbReference type="EMBL" id="FNFT01000004">
    <property type="protein sequence ID" value="SDK13815.1"/>
    <property type="molecule type" value="Genomic_DNA"/>
</dbReference>
<dbReference type="Pfam" id="PF13458">
    <property type="entry name" value="Peripla_BP_6"/>
    <property type="match status" value="1"/>
</dbReference>
<dbReference type="AlphaFoldDB" id="A0A1G8ZHF1"/>
<dbReference type="PANTHER" id="PTHR30483">
    <property type="entry name" value="LEUCINE-SPECIFIC-BINDING PROTEIN"/>
    <property type="match status" value="1"/>
</dbReference>
<keyword evidence="1" id="KW-0732">Signal</keyword>
<protein>
    <submittedName>
        <fullName evidence="3">Amino acid/amide ABC transporter substrate-binding protein, HAAT family</fullName>
    </submittedName>
</protein>
<dbReference type="STRING" id="2200.GCA_001571405_01404"/>
<dbReference type="OrthoDB" id="21336at2157"/>
<evidence type="ECO:0000256" key="1">
    <source>
        <dbReference type="ARBA" id="ARBA00022729"/>
    </source>
</evidence>
<reference evidence="3 4" key="1">
    <citation type="submission" date="2016-10" db="EMBL/GenBank/DDBJ databases">
        <authorList>
            <person name="Varghese N."/>
            <person name="Submissions S."/>
        </authorList>
    </citation>
    <scope>NUCLEOTIDE SEQUENCE [LARGE SCALE GENOMIC DNA]</scope>
    <source>
        <strain evidence="3 4">DSM 2373</strain>
    </source>
</reference>
<dbReference type="InterPro" id="IPR028082">
    <property type="entry name" value="Peripla_BP_I"/>
</dbReference>
<accession>A0A1G8ZHF1</accession>
<organism evidence="3 4">
    <name type="scientific">Methanoculleus thermophilus</name>
    <dbReference type="NCBI Taxonomy" id="2200"/>
    <lineage>
        <taxon>Archaea</taxon>
        <taxon>Methanobacteriati</taxon>
        <taxon>Methanobacteriota</taxon>
        <taxon>Stenosarchaea group</taxon>
        <taxon>Methanomicrobia</taxon>
        <taxon>Methanomicrobiales</taxon>
        <taxon>Methanomicrobiaceae</taxon>
        <taxon>Methanoculleus</taxon>
    </lineage>
</organism>
<dbReference type="SUPFAM" id="SSF53822">
    <property type="entry name" value="Periplasmic binding protein-like I"/>
    <property type="match status" value="1"/>
</dbReference>
<gene>
    <name evidence="3" type="ORF">SAMN04488571_104150</name>
</gene>
<dbReference type="Proteomes" id="UP000326500">
    <property type="component" value="Unassembled WGS sequence"/>
</dbReference>
<name>A0A1G8ZHF1_9EURY</name>
<dbReference type="RefSeq" id="WP_066957423.1">
    <property type="nucleotide sequence ID" value="NZ_BCNX01000007.1"/>
</dbReference>
<dbReference type="InterPro" id="IPR051010">
    <property type="entry name" value="BCAA_transport"/>
</dbReference>
<evidence type="ECO:0000313" key="3">
    <source>
        <dbReference type="EMBL" id="SDK13815.1"/>
    </source>
</evidence>